<sequence length="202" mass="22749">MALNTGSGKKQRVVIDVDIDETMVSPSMNQEVKARILPIKNLVPRVSLSKAIREHGEKGTEVAFAEVVVPITITLDPLKHTTVQVGNTMENGEKTLLKQRQNLDDGVGQTNPTLVRRLLRNKGVSRQSPYPQRKNQSARDDDATQKDQVLVSEWMKEFSRELAACQKSSPGKLMELNEMKTIEEDGIHWRDNSTFDRENSPQ</sequence>
<evidence type="ECO:0000313" key="2">
    <source>
        <dbReference type="EMBL" id="KAK9010245.1"/>
    </source>
</evidence>
<evidence type="ECO:0000313" key="3">
    <source>
        <dbReference type="Proteomes" id="UP001396334"/>
    </source>
</evidence>
<gene>
    <name evidence="2" type="ORF">V6N11_036758</name>
</gene>
<feature type="compositionally biased region" description="Polar residues" evidence="1">
    <location>
        <begin position="124"/>
        <end position="135"/>
    </location>
</feature>
<dbReference type="Proteomes" id="UP001396334">
    <property type="component" value="Unassembled WGS sequence"/>
</dbReference>
<accession>A0ABR2RBA2</accession>
<reference evidence="2 3" key="1">
    <citation type="journal article" date="2024" name="G3 (Bethesda)">
        <title>Genome assembly of Hibiscus sabdariffa L. provides insights into metabolisms of medicinal natural products.</title>
        <authorList>
            <person name="Kim T."/>
        </authorList>
    </citation>
    <scope>NUCLEOTIDE SEQUENCE [LARGE SCALE GENOMIC DNA]</scope>
    <source>
        <strain evidence="2">TK-2024</strain>
        <tissue evidence="2">Old leaves</tissue>
    </source>
</reference>
<protein>
    <submittedName>
        <fullName evidence="2">Uncharacterized protein</fullName>
    </submittedName>
</protein>
<name>A0ABR2RBA2_9ROSI</name>
<dbReference type="EMBL" id="JBBPBN010000024">
    <property type="protein sequence ID" value="KAK9010245.1"/>
    <property type="molecule type" value="Genomic_DNA"/>
</dbReference>
<organism evidence="2 3">
    <name type="scientific">Hibiscus sabdariffa</name>
    <name type="common">roselle</name>
    <dbReference type="NCBI Taxonomy" id="183260"/>
    <lineage>
        <taxon>Eukaryota</taxon>
        <taxon>Viridiplantae</taxon>
        <taxon>Streptophyta</taxon>
        <taxon>Embryophyta</taxon>
        <taxon>Tracheophyta</taxon>
        <taxon>Spermatophyta</taxon>
        <taxon>Magnoliopsida</taxon>
        <taxon>eudicotyledons</taxon>
        <taxon>Gunneridae</taxon>
        <taxon>Pentapetalae</taxon>
        <taxon>rosids</taxon>
        <taxon>malvids</taxon>
        <taxon>Malvales</taxon>
        <taxon>Malvaceae</taxon>
        <taxon>Malvoideae</taxon>
        <taxon>Hibiscus</taxon>
    </lineage>
</organism>
<keyword evidence="3" id="KW-1185">Reference proteome</keyword>
<comment type="caution">
    <text evidence="2">The sequence shown here is derived from an EMBL/GenBank/DDBJ whole genome shotgun (WGS) entry which is preliminary data.</text>
</comment>
<evidence type="ECO:0000256" key="1">
    <source>
        <dbReference type="SAM" id="MobiDB-lite"/>
    </source>
</evidence>
<feature type="region of interest" description="Disordered" evidence="1">
    <location>
        <begin position="123"/>
        <end position="145"/>
    </location>
</feature>
<proteinExistence type="predicted"/>